<dbReference type="SMART" id="SM00320">
    <property type="entry name" value="WD40"/>
    <property type="match status" value="4"/>
</dbReference>
<dbReference type="Pfam" id="PF00400">
    <property type="entry name" value="WD40"/>
    <property type="match status" value="2"/>
</dbReference>
<name>A0A8S1MGX9_9CILI</name>
<feature type="coiled-coil region" evidence="2">
    <location>
        <begin position="52"/>
        <end position="104"/>
    </location>
</feature>
<dbReference type="InterPro" id="IPR001680">
    <property type="entry name" value="WD40_rpt"/>
</dbReference>
<feature type="repeat" description="WD" evidence="1">
    <location>
        <begin position="275"/>
        <end position="307"/>
    </location>
</feature>
<proteinExistence type="predicted"/>
<dbReference type="AlphaFoldDB" id="A0A8S1MGX9"/>
<keyword evidence="1" id="KW-0853">WD repeat</keyword>
<dbReference type="GO" id="GO:0016226">
    <property type="term" value="P:iron-sulfur cluster assembly"/>
    <property type="evidence" value="ECO:0007669"/>
    <property type="project" value="TreeGrafter"/>
</dbReference>
<dbReference type="PROSITE" id="PS50082">
    <property type="entry name" value="WD_REPEATS_2"/>
    <property type="match status" value="1"/>
</dbReference>
<dbReference type="EMBL" id="CAJJDN010000039">
    <property type="protein sequence ID" value="CAD8079348.1"/>
    <property type="molecule type" value="Genomic_DNA"/>
</dbReference>
<keyword evidence="4" id="KW-1185">Reference proteome</keyword>
<gene>
    <name evidence="3" type="ORF">PSON_ATCC_30995.1.T0390043</name>
</gene>
<dbReference type="OrthoDB" id="298163at2759"/>
<organism evidence="3 4">
    <name type="scientific">Paramecium sonneborni</name>
    <dbReference type="NCBI Taxonomy" id="65129"/>
    <lineage>
        <taxon>Eukaryota</taxon>
        <taxon>Sar</taxon>
        <taxon>Alveolata</taxon>
        <taxon>Ciliophora</taxon>
        <taxon>Intramacronucleata</taxon>
        <taxon>Oligohymenophorea</taxon>
        <taxon>Peniculida</taxon>
        <taxon>Parameciidae</taxon>
        <taxon>Paramecium</taxon>
    </lineage>
</organism>
<evidence type="ECO:0000256" key="1">
    <source>
        <dbReference type="PROSITE-ProRule" id="PRU00221"/>
    </source>
</evidence>
<evidence type="ECO:0000313" key="3">
    <source>
        <dbReference type="EMBL" id="CAD8079348.1"/>
    </source>
</evidence>
<evidence type="ECO:0008006" key="5">
    <source>
        <dbReference type="Google" id="ProtNLM"/>
    </source>
</evidence>
<evidence type="ECO:0000256" key="2">
    <source>
        <dbReference type="SAM" id="Coils"/>
    </source>
</evidence>
<dbReference type="PANTHER" id="PTHR19920:SF0">
    <property type="entry name" value="CYTOSOLIC IRON-SULFUR PROTEIN ASSEMBLY PROTEIN CIAO1-RELATED"/>
    <property type="match status" value="1"/>
</dbReference>
<comment type="caution">
    <text evidence="3">The sequence shown here is derived from an EMBL/GenBank/DDBJ whole genome shotgun (WGS) entry which is preliminary data.</text>
</comment>
<sequence>MSFIIPNLFCEAHKKTQITLLNLTVGNKRDQRLFCYRCNIRAQSNLYCLEDINELTTSLKKSENENIKKIQEDTKKLNKIKIYIDQIQEMYNKLESDHQQLLNSVIDNQIIKPNDDIDVFLQKKSYCTKQELIMMTEKVSNIIKQNSDKLELLENYSIKYLDQHQQQEENINYLYVQLQWAEQKQVGQKQEIVSEIQQQNFEQIIPEIEQMQDQGVQQFQEKVEIQLEQTRIYDIKFNTENNIFVVGSSKLSNSNCYAQVWRFEKGQASWIQDLENSHQNDIKSICFLNSDDSFFTGSQDSSIIFWKKEHQKWEIGQELAGQQNSVIGLQLNSAGNILAAISSQIHLWTKLNQQWEKGQVLNDCKKQFLCLSFNNDDSYIVAGSSDCQIYIYQYQNGKWILKNKITDQSQEVTFVTFLDEQNIMGLLKDNHLNYYEWSQNNTYEQKLIAKISSYQIGYSKKKRTLIVSSGKTNETQIYQQEQQGEIKSIQQIQVKSEQVYQSNDGCLIAILTNQKLKFYQQQKNEY</sequence>
<keyword evidence="2" id="KW-0175">Coiled coil</keyword>
<dbReference type="Proteomes" id="UP000692954">
    <property type="component" value="Unassembled WGS sequence"/>
</dbReference>
<protein>
    <recommendedName>
        <fullName evidence="5">WD40-repeat-containing domain</fullName>
    </recommendedName>
</protein>
<evidence type="ECO:0000313" key="4">
    <source>
        <dbReference type="Proteomes" id="UP000692954"/>
    </source>
</evidence>
<dbReference type="PANTHER" id="PTHR19920">
    <property type="entry name" value="WD40 PROTEIN CIAO1"/>
    <property type="match status" value="1"/>
</dbReference>
<reference evidence="3" key="1">
    <citation type="submission" date="2021-01" db="EMBL/GenBank/DDBJ databases">
        <authorList>
            <consortium name="Genoscope - CEA"/>
            <person name="William W."/>
        </authorList>
    </citation>
    <scope>NUCLEOTIDE SEQUENCE</scope>
</reference>
<accession>A0A8S1MGX9</accession>
<dbReference type="GO" id="GO:0097361">
    <property type="term" value="C:cytosolic [4Fe-4S] assembly targeting complex"/>
    <property type="evidence" value="ECO:0007669"/>
    <property type="project" value="TreeGrafter"/>
</dbReference>